<evidence type="ECO:0000256" key="1">
    <source>
        <dbReference type="SAM" id="Phobius"/>
    </source>
</evidence>
<dbReference type="EC" id="3.4.-.-" evidence="3"/>
<evidence type="ECO:0000313" key="4">
    <source>
        <dbReference type="Proteomes" id="UP001199469"/>
    </source>
</evidence>
<protein>
    <submittedName>
        <fullName evidence="3">CPBP family glutamic-type intramembrane protease</fullName>
        <ecNumber evidence="3">3.4.-.-</ecNumber>
    </submittedName>
</protein>
<organism evidence="3 4">
    <name type="scientific">Actinomycetospora endophytica</name>
    <dbReference type="NCBI Taxonomy" id="2291215"/>
    <lineage>
        <taxon>Bacteria</taxon>
        <taxon>Bacillati</taxon>
        <taxon>Actinomycetota</taxon>
        <taxon>Actinomycetes</taxon>
        <taxon>Pseudonocardiales</taxon>
        <taxon>Pseudonocardiaceae</taxon>
        <taxon>Actinomycetospora</taxon>
    </lineage>
</organism>
<dbReference type="GO" id="GO:0006508">
    <property type="term" value="P:proteolysis"/>
    <property type="evidence" value="ECO:0007669"/>
    <property type="project" value="UniProtKB-KW"/>
</dbReference>
<accession>A0ABS8PBY0</accession>
<name>A0ABS8PBY0_9PSEU</name>
<feature type="transmembrane region" description="Helical" evidence="1">
    <location>
        <begin position="71"/>
        <end position="88"/>
    </location>
</feature>
<dbReference type="Pfam" id="PF02517">
    <property type="entry name" value="Rce1-like"/>
    <property type="match status" value="1"/>
</dbReference>
<feature type="transmembrane region" description="Helical" evidence="1">
    <location>
        <begin position="35"/>
        <end position="59"/>
    </location>
</feature>
<dbReference type="InterPro" id="IPR003675">
    <property type="entry name" value="Rce1/LyrA-like_dom"/>
</dbReference>
<sequence length="113" mass="12005">MFAVRLVNPLDGPLGEEPGWRGFALPGLQARLSPLAATAIAILAVVVTVWHLPLVLIAHSVEGSIQPSGPILIYTGVWVAVAVGLLVLDRQRWRGEAPAEARTTWAVAAAARR</sequence>
<dbReference type="GO" id="GO:0008233">
    <property type="term" value="F:peptidase activity"/>
    <property type="evidence" value="ECO:0007669"/>
    <property type="project" value="UniProtKB-KW"/>
</dbReference>
<dbReference type="EMBL" id="JAJNDB010000004">
    <property type="protein sequence ID" value="MCD2195790.1"/>
    <property type="molecule type" value="Genomic_DNA"/>
</dbReference>
<feature type="domain" description="CAAX prenyl protease 2/Lysostaphin resistance protein A-like" evidence="2">
    <location>
        <begin position="6"/>
        <end position="85"/>
    </location>
</feature>
<gene>
    <name evidence="3" type="ORF">LQ327_20670</name>
</gene>
<keyword evidence="1" id="KW-0812">Transmembrane</keyword>
<dbReference type="RefSeq" id="WP_230737229.1">
    <property type="nucleotide sequence ID" value="NZ_JAJNDB010000004.1"/>
</dbReference>
<evidence type="ECO:0000259" key="2">
    <source>
        <dbReference type="Pfam" id="PF02517"/>
    </source>
</evidence>
<dbReference type="Proteomes" id="UP001199469">
    <property type="component" value="Unassembled WGS sequence"/>
</dbReference>
<keyword evidence="3" id="KW-0378">Hydrolase</keyword>
<keyword evidence="3" id="KW-0645">Protease</keyword>
<evidence type="ECO:0000313" key="3">
    <source>
        <dbReference type="EMBL" id="MCD2195790.1"/>
    </source>
</evidence>
<keyword evidence="1" id="KW-1133">Transmembrane helix</keyword>
<keyword evidence="1" id="KW-0472">Membrane</keyword>
<reference evidence="3 4" key="1">
    <citation type="submission" date="2021-11" db="EMBL/GenBank/DDBJ databases">
        <title>Draft genome sequence of Actinomycetospora sp. SF1 isolated from the rhizosphere soil.</title>
        <authorList>
            <person name="Duangmal K."/>
            <person name="Chantavorakit T."/>
        </authorList>
    </citation>
    <scope>NUCLEOTIDE SEQUENCE [LARGE SCALE GENOMIC DNA]</scope>
    <source>
        <strain evidence="3 4">TBRC 5722</strain>
    </source>
</reference>
<keyword evidence="4" id="KW-1185">Reference proteome</keyword>
<comment type="caution">
    <text evidence="3">The sequence shown here is derived from an EMBL/GenBank/DDBJ whole genome shotgun (WGS) entry which is preliminary data.</text>
</comment>
<proteinExistence type="predicted"/>